<accession>A0ABR3PN86</accession>
<protein>
    <recommendedName>
        <fullName evidence="4">Oxidoreductase-like protein</fullName>
    </recommendedName>
</protein>
<keyword evidence="3" id="KW-1185">Reference proteome</keyword>
<feature type="region of interest" description="Disordered" evidence="1">
    <location>
        <begin position="415"/>
        <end position="451"/>
    </location>
</feature>
<evidence type="ECO:0000313" key="3">
    <source>
        <dbReference type="Proteomes" id="UP001562354"/>
    </source>
</evidence>
<feature type="region of interest" description="Disordered" evidence="1">
    <location>
        <begin position="119"/>
        <end position="219"/>
    </location>
</feature>
<sequence>MTQIVEARSLGLLTKLAADPPLYPHNPTHASHGPIVLYIVRVPGSKDVFLTPLKPREKVVSAEDVQSSLYYLHVDEPEDTALVPVQDSQSFLSPQVQYPGGYDSAYIARKPLPTPPLSPIDDGMATFSQRHPPFGADVPRRKPVQRNVSNNGELDLPPIPPRPSHRPMKSFDSSFGLQARANPRALPASPGRSPDPEGQNQDEPRYNRRSPFEDRSRQVDAPISLTLIRRDPTSGAQWNVAKIYDPPVEEVSSASLADSGVIRAKRAGAPLFVDICNPGYSKFIHFDSMRPVSRNSNESSSVGSDGQTDGVFRRRIWMDGSRFADHSYTQKRLSSADGHRISRRSLQLSASDFHVSSRAVVDRRSRGYSFRSPWGGKCEFATGVAGRSLKCKHYPEGSGGPHAEVSELRFNLPAAGSSSSASGGSAERVSKRASFTPHLRTHRHTASESQWDDDMTDELSNYFDENGNVNLTLGQERAGGGFHGKRAKLGKLIVDETGLKMLDLTVAANMALWWRAYERT</sequence>
<dbReference type="EMBL" id="JBFMKM010000003">
    <property type="protein sequence ID" value="KAL1311026.1"/>
    <property type="molecule type" value="Genomic_DNA"/>
</dbReference>
<dbReference type="GeneID" id="95974947"/>
<reference evidence="2 3" key="1">
    <citation type="submission" date="2024-07" db="EMBL/GenBank/DDBJ databases">
        <title>Draft sequence of the Neodothiora populina.</title>
        <authorList>
            <person name="Drown D.D."/>
            <person name="Schuette U.S."/>
            <person name="Buechlein A.B."/>
            <person name="Rusch D.R."/>
            <person name="Winton L.W."/>
            <person name="Adams G.A."/>
        </authorList>
    </citation>
    <scope>NUCLEOTIDE SEQUENCE [LARGE SCALE GENOMIC DNA]</scope>
    <source>
        <strain evidence="2 3">CPC 39397</strain>
    </source>
</reference>
<name>A0ABR3PN86_9PEZI</name>
<evidence type="ECO:0008006" key="4">
    <source>
        <dbReference type="Google" id="ProtNLM"/>
    </source>
</evidence>
<evidence type="ECO:0000313" key="2">
    <source>
        <dbReference type="EMBL" id="KAL1311026.1"/>
    </source>
</evidence>
<feature type="compositionally biased region" description="Basic and acidic residues" evidence="1">
    <location>
        <begin position="202"/>
        <end position="218"/>
    </location>
</feature>
<dbReference type="RefSeq" id="XP_069203875.1">
    <property type="nucleotide sequence ID" value="XM_069340410.1"/>
</dbReference>
<feature type="compositionally biased region" description="Low complexity" evidence="1">
    <location>
        <begin position="415"/>
        <end position="426"/>
    </location>
</feature>
<organism evidence="2 3">
    <name type="scientific">Neodothiora populina</name>
    <dbReference type="NCBI Taxonomy" id="2781224"/>
    <lineage>
        <taxon>Eukaryota</taxon>
        <taxon>Fungi</taxon>
        <taxon>Dikarya</taxon>
        <taxon>Ascomycota</taxon>
        <taxon>Pezizomycotina</taxon>
        <taxon>Dothideomycetes</taxon>
        <taxon>Dothideomycetidae</taxon>
        <taxon>Dothideales</taxon>
        <taxon>Dothioraceae</taxon>
        <taxon>Neodothiora</taxon>
    </lineage>
</organism>
<dbReference type="Proteomes" id="UP001562354">
    <property type="component" value="Unassembled WGS sequence"/>
</dbReference>
<evidence type="ECO:0000256" key="1">
    <source>
        <dbReference type="SAM" id="MobiDB-lite"/>
    </source>
</evidence>
<comment type="caution">
    <text evidence="2">The sequence shown here is derived from an EMBL/GenBank/DDBJ whole genome shotgun (WGS) entry which is preliminary data.</text>
</comment>
<proteinExistence type="predicted"/>
<gene>
    <name evidence="2" type="ORF">AAFC00_001244</name>
</gene>